<evidence type="ECO:0000313" key="3">
    <source>
        <dbReference type="EMBL" id="KAF2151304.1"/>
    </source>
</evidence>
<evidence type="ECO:0000256" key="2">
    <source>
        <dbReference type="SAM" id="Phobius"/>
    </source>
</evidence>
<keyword evidence="2" id="KW-0812">Transmembrane</keyword>
<keyword evidence="2" id="KW-1133">Transmembrane helix</keyword>
<keyword evidence="2" id="KW-0472">Membrane</keyword>
<keyword evidence="3" id="KW-0378">Hydrolase</keyword>
<dbReference type="InterPro" id="IPR021109">
    <property type="entry name" value="Peptidase_aspartic_dom_sf"/>
</dbReference>
<feature type="transmembrane region" description="Helical" evidence="2">
    <location>
        <begin position="400"/>
        <end position="422"/>
    </location>
</feature>
<name>A0A9P4MIQ9_9PEZI</name>
<proteinExistence type="predicted"/>
<reference evidence="3" key="1">
    <citation type="journal article" date="2020" name="Stud. Mycol.">
        <title>101 Dothideomycetes genomes: a test case for predicting lifestyles and emergence of pathogens.</title>
        <authorList>
            <person name="Haridas S."/>
            <person name="Albert R."/>
            <person name="Binder M."/>
            <person name="Bloem J."/>
            <person name="Labutti K."/>
            <person name="Salamov A."/>
            <person name="Andreopoulos B."/>
            <person name="Baker S."/>
            <person name="Barry K."/>
            <person name="Bills G."/>
            <person name="Bluhm B."/>
            <person name="Cannon C."/>
            <person name="Castanera R."/>
            <person name="Culley D."/>
            <person name="Daum C."/>
            <person name="Ezra D."/>
            <person name="Gonzalez J."/>
            <person name="Henrissat B."/>
            <person name="Kuo A."/>
            <person name="Liang C."/>
            <person name="Lipzen A."/>
            <person name="Lutzoni F."/>
            <person name="Magnuson J."/>
            <person name="Mondo S."/>
            <person name="Nolan M."/>
            <person name="Ohm R."/>
            <person name="Pangilinan J."/>
            <person name="Park H.-J."/>
            <person name="Ramirez L."/>
            <person name="Alfaro M."/>
            <person name="Sun H."/>
            <person name="Tritt A."/>
            <person name="Yoshinaga Y."/>
            <person name="Zwiers L.-H."/>
            <person name="Turgeon B."/>
            <person name="Goodwin S."/>
            <person name="Spatafora J."/>
            <person name="Crous P."/>
            <person name="Grigoriev I."/>
        </authorList>
    </citation>
    <scope>NUCLEOTIDE SEQUENCE</scope>
    <source>
        <strain evidence="3">CBS 260.36</strain>
    </source>
</reference>
<dbReference type="EMBL" id="ML996088">
    <property type="protein sequence ID" value="KAF2151304.1"/>
    <property type="molecule type" value="Genomic_DNA"/>
</dbReference>
<organism evidence="3 4">
    <name type="scientific">Myriangium duriaei CBS 260.36</name>
    <dbReference type="NCBI Taxonomy" id="1168546"/>
    <lineage>
        <taxon>Eukaryota</taxon>
        <taxon>Fungi</taxon>
        <taxon>Dikarya</taxon>
        <taxon>Ascomycota</taxon>
        <taxon>Pezizomycotina</taxon>
        <taxon>Dothideomycetes</taxon>
        <taxon>Dothideomycetidae</taxon>
        <taxon>Myriangiales</taxon>
        <taxon>Myriangiaceae</taxon>
        <taxon>Myriangium</taxon>
    </lineage>
</organism>
<keyword evidence="3" id="KW-0645">Protease</keyword>
<evidence type="ECO:0000256" key="1">
    <source>
        <dbReference type="SAM" id="MobiDB-lite"/>
    </source>
</evidence>
<feature type="compositionally biased region" description="Basic and acidic residues" evidence="1">
    <location>
        <begin position="452"/>
        <end position="469"/>
    </location>
</feature>
<feature type="compositionally biased region" description="Polar residues" evidence="1">
    <location>
        <begin position="376"/>
        <end position="389"/>
    </location>
</feature>
<dbReference type="AlphaFoldDB" id="A0A9P4MIQ9"/>
<comment type="caution">
    <text evidence="3">The sequence shown here is derived from an EMBL/GenBank/DDBJ whole genome shotgun (WGS) entry which is preliminary data.</text>
</comment>
<protein>
    <submittedName>
        <fullName evidence="3">Acid protease</fullName>
    </submittedName>
</protein>
<feature type="region of interest" description="Disordered" evidence="1">
    <location>
        <begin position="366"/>
        <end position="389"/>
    </location>
</feature>
<gene>
    <name evidence="3" type="ORF">K461DRAFT_295369</name>
</gene>
<keyword evidence="4" id="KW-1185">Reference proteome</keyword>
<feature type="region of interest" description="Disordered" evidence="1">
    <location>
        <begin position="433"/>
        <end position="489"/>
    </location>
</feature>
<accession>A0A9P4MIQ9</accession>
<dbReference type="SUPFAM" id="SSF50630">
    <property type="entry name" value="Acid proteases"/>
    <property type="match status" value="1"/>
</dbReference>
<dbReference type="Gene3D" id="2.40.70.10">
    <property type="entry name" value="Acid Proteases"/>
    <property type="match status" value="1"/>
</dbReference>
<evidence type="ECO:0000313" key="4">
    <source>
        <dbReference type="Proteomes" id="UP000799439"/>
    </source>
</evidence>
<dbReference type="OrthoDB" id="5361565at2759"/>
<sequence length="489" mass="52105">MPFLFFLSTVSACTTPLLLPIQNVSISNGFVSRGIPLSVGTPPQFLAVFPEWPQNNTYLYTEADRNGDHVCVPWVTTVAACQTFRGGLFDISTSSSTVPVTANASGADLHDGALGNPSALEASDSAQIQWMQDTVALGNTTLKGYPWGEMHQALVGFYGGARQGLIGLGPNSTILSTLKNAGQIASRTWGFFFGWDGVSPGAQLDGGLILGGYDKAKINVQGPVGKAPLRNPSACNTGMMVTVAALVMNWPNGTNTNVFNSDFQEFEACVFPSLSTIMIIPQTAFDAMNQAWGLPPYNASGERSMGVNDRSPTFETSVAPYDGRVFFTAAYLMVNQDEGTFTIWQANSTTDSRPVGVDTAGKDVGPNCTAGPANMPGNTTNPPSRSSLLKPAQTLTSGEIAGIAVGAVGGMVLLCIAAFLLYRRRPKQEVLEGEEKAAEMASTTRFAQELDNQDRWTEMPGNELREPRELNGTGTPSELEGNEPRESRS</sequence>
<dbReference type="GO" id="GO:0006508">
    <property type="term" value="P:proteolysis"/>
    <property type="evidence" value="ECO:0007669"/>
    <property type="project" value="UniProtKB-KW"/>
</dbReference>
<dbReference type="GO" id="GO:0008233">
    <property type="term" value="F:peptidase activity"/>
    <property type="evidence" value="ECO:0007669"/>
    <property type="project" value="UniProtKB-KW"/>
</dbReference>
<dbReference type="Proteomes" id="UP000799439">
    <property type="component" value="Unassembled WGS sequence"/>
</dbReference>